<dbReference type="Pfam" id="PF05977">
    <property type="entry name" value="MFS_3"/>
    <property type="match status" value="1"/>
</dbReference>
<feature type="transmembrane region" description="Helical" evidence="7">
    <location>
        <begin position="253"/>
        <end position="271"/>
    </location>
</feature>
<evidence type="ECO:0000256" key="3">
    <source>
        <dbReference type="ARBA" id="ARBA00022475"/>
    </source>
</evidence>
<evidence type="ECO:0000256" key="4">
    <source>
        <dbReference type="ARBA" id="ARBA00022692"/>
    </source>
</evidence>
<dbReference type="OrthoDB" id="2287060at2"/>
<dbReference type="PANTHER" id="PTHR23513:SF6">
    <property type="entry name" value="MAJOR FACILITATOR SUPERFAMILY ASSOCIATED DOMAIN-CONTAINING PROTEIN"/>
    <property type="match status" value="1"/>
</dbReference>
<evidence type="ECO:0000313" key="9">
    <source>
        <dbReference type="Proteomes" id="UP000239663"/>
    </source>
</evidence>
<sequence>MNFFRANKNFSWLLLGRIITNIGDSLYYIAATWLVYDLGGSAFYSGLAGFLILFPKVLQFLFGPFIDRWHPKKILTCTQLLQCILLLMIPCAYFFNLLTIQFLLIIMPLIAIIEQFSYPTQNKLLPLVLKKEDLLKGNTYFSFAYQGIDLIFNAFAGILVALIGAISLFLVDSITFATCAMIFSLLKLSHLPIDNTPVKHSYHTYIKELSEGLSLVFKALLPLLAGAIAINFTIGATYALLPSFAEEKGGAHIYGYYLTSISAGLLLGAWAVQKLGKFKVGRLTIYGYFLTTCLWVFSALVPNTILSVLLFGLAWIPIGYLNIFFGTLNQIIIPNELLGRVTSASYSLSALSLPFGSLIGGFFTTAVNNEIMFMLTGAGSLIAGLIWLMNARLRNLPEASKINHETFPIGEYPKEIQARETN</sequence>
<evidence type="ECO:0000256" key="1">
    <source>
        <dbReference type="ARBA" id="ARBA00004651"/>
    </source>
</evidence>
<keyword evidence="3" id="KW-1003">Cell membrane</keyword>
<evidence type="ECO:0000256" key="6">
    <source>
        <dbReference type="ARBA" id="ARBA00023136"/>
    </source>
</evidence>
<feature type="transmembrane region" description="Helical" evidence="7">
    <location>
        <begin position="83"/>
        <end position="113"/>
    </location>
</feature>
<dbReference type="CDD" id="cd06173">
    <property type="entry name" value="MFS_MefA_like"/>
    <property type="match status" value="1"/>
</dbReference>
<feature type="transmembrane region" description="Helical" evidence="7">
    <location>
        <begin position="42"/>
        <end position="62"/>
    </location>
</feature>
<comment type="caution">
    <text evidence="8">The sequence shown here is derived from an EMBL/GenBank/DDBJ whole genome shotgun (WGS) entry which is preliminary data.</text>
</comment>
<feature type="transmembrane region" description="Helical" evidence="7">
    <location>
        <begin position="371"/>
        <end position="391"/>
    </location>
</feature>
<protein>
    <submittedName>
        <fullName evidence="8">MFS transporter</fullName>
    </submittedName>
</protein>
<gene>
    <name evidence="8" type="ORF">CYL18_02005</name>
</gene>
<dbReference type="InterPro" id="IPR036259">
    <property type="entry name" value="MFS_trans_sf"/>
</dbReference>
<feature type="transmembrane region" description="Helical" evidence="7">
    <location>
        <begin position="306"/>
        <end position="325"/>
    </location>
</feature>
<dbReference type="Proteomes" id="UP000239663">
    <property type="component" value="Unassembled WGS sequence"/>
</dbReference>
<feature type="transmembrane region" description="Helical" evidence="7">
    <location>
        <begin position="150"/>
        <end position="183"/>
    </location>
</feature>
<comment type="subcellular location">
    <subcellularLocation>
        <location evidence="1">Cell membrane</location>
        <topology evidence="1">Multi-pass membrane protein</topology>
    </subcellularLocation>
</comment>
<keyword evidence="4 7" id="KW-0812">Transmembrane</keyword>
<evidence type="ECO:0000256" key="5">
    <source>
        <dbReference type="ARBA" id="ARBA00022989"/>
    </source>
</evidence>
<feature type="transmembrane region" description="Helical" evidence="7">
    <location>
        <begin position="283"/>
        <end position="300"/>
    </location>
</feature>
<keyword evidence="5 7" id="KW-1133">Transmembrane helix</keyword>
<feature type="transmembrane region" description="Helical" evidence="7">
    <location>
        <begin position="215"/>
        <end position="241"/>
    </location>
</feature>
<dbReference type="EMBL" id="PKOZ01000001">
    <property type="protein sequence ID" value="PQD96690.1"/>
    <property type="molecule type" value="Genomic_DNA"/>
</dbReference>
<dbReference type="SUPFAM" id="SSF103473">
    <property type="entry name" value="MFS general substrate transporter"/>
    <property type="match status" value="1"/>
</dbReference>
<evidence type="ECO:0000313" key="8">
    <source>
        <dbReference type="EMBL" id="PQD96690.1"/>
    </source>
</evidence>
<dbReference type="Gene3D" id="1.20.1250.20">
    <property type="entry name" value="MFS general substrate transporter like domains"/>
    <property type="match status" value="1"/>
</dbReference>
<proteinExistence type="predicted"/>
<keyword evidence="9" id="KW-1185">Reference proteome</keyword>
<dbReference type="GO" id="GO:0005886">
    <property type="term" value="C:plasma membrane"/>
    <property type="evidence" value="ECO:0007669"/>
    <property type="project" value="UniProtKB-SubCell"/>
</dbReference>
<dbReference type="InterPro" id="IPR010290">
    <property type="entry name" value="TM_effector"/>
</dbReference>
<organism evidence="8 9">
    <name type="scientific">Pradoshia eiseniae</name>
    <dbReference type="NCBI Taxonomy" id="2064768"/>
    <lineage>
        <taxon>Bacteria</taxon>
        <taxon>Bacillati</taxon>
        <taxon>Bacillota</taxon>
        <taxon>Bacilli</taxon>
        <taxon>Bacillales</taxon>
        <taxon>Bacillaceae</taxon>
        <taxon>Pradoshia</taxon>
    </lineage>
</organism>
<reference evidence="8 9" key="1">
    <citation type="submission" date="2017-12" db="EMBL/GenBank/DDBJ databases">
        <title>Taxonomic description and draft genome of Pradoshia cofamensis Gen. nov., sp. nov., a thermotolerant bacillale isolated from anterior gut of earthworm Eisenia fetida.</title>
        <authorList>
            <person name="Saha T."/>
            <person name="Chakraborty R."/>
        </authorList>
    </citation>
    <scope>NUCLEOTIDE SEQUENCE [LARGE SCALE GENOMIC DNA]</scope>
    <source>
        <strain evidence="8 9">EAG3</strain>
    </source>
</reference>
<keyword evidence="6 7" id="KW-0472">Membrane</keyword>
<dbReference type="PANTHER" id="PTHR23513">
    <property type="entry name" value="INTEGRAL MEMBRANE EFFLUX PROTEIN-RELATED"/>
    <property type="match status" value="1"/>
</dbReference>
<keyword evidence="2" id="KW-0813">Transport</keyword>
<accession>A0A2S7N400</accession>
<evidence type="ECO:0000256" key="2">
    <source>
        <dbReference type="ARBA" id="ARBA00022448"/>
    </source>
</evidence>
<name>A0A2S7N400_9BACI</name>
<evidence type="ECO:0000256" key="7">
    <source>
        <dbReference type="SAM" id="Phobius"/>
    </source>
</evidence>
<feature type="transmembrane region" description="Helical" evidence="7">
    <location>
        <begin position="346"/>
        <end position="365"/>
    </location>
</feature>
<dbReference type="RefSeq" id="WP_104847787.1">
    <property type="nucleotide sequence ID" value="NZ_PKOZ01000001.1"/>
</dbReference>
<dbReference type="AlphaFoldDB" id="A0A2S7N400"/>
<feature type="transmembrane region" description="Helical" evidence="7">
    <location>
        <begin position="12"/>
        <end position="36"/>
    </location>
</feature>